<accession>Q3APD0</accession>
<proteinExistence type="predicted"/>
<protein>
    <submittedName>
        <fullName evidence="1">Uncharacterized protein</fullName>
    </submittedName>
</protein>
<dbReference type="InterPro" id="IPR017853">
    <property type="entry name" value="GH"/>
</dbReference>
<dbReference type="KEGG" id="cch:Cag_1895"/>
<dbReference type="CDD" id="cd19608">
    <property type="entry name" value="GH113_mannanase-like"/>
    <property type="match status" value="1"/>
</dbReference>
<name>Q3APD0_CHLCH</name>
<organism evidence="1">
    <name type="scientific">Chlorobium chlorochromatii (strain CaD3)</name>
    <dbReference type="NCBI Taxonomy" id="340177"/>
    <lineage>
        <taxon>Bacteria</taxon>
        <taxon>Pseudomonadati</taxon>
        <taxon>Chlorobiota</taxon>
        <taxon>Chlorobiia</taxon>
        <taxon>Chlorobiales</taxon>
        <taxon>Chlorobiaceae</taxon>
        <taxon>Chlorobium/Pelodictyon group</taxon>
        <taxon>Chlorobium</taxon>
    </lineage>
</organism>
<dbReference type="eggNOG" id="COG2931">
    <property type="taxonomic scope" value="Bacteria"/>
</dbReference>
<dbReference type="Gene3D" id="2.150.10.10">
    <property type="entry name" value="Serralysin-like metalloprotease, C-terminal"/>
    <property type="match status" value="1"/>
</dbReference>
<dbReference type="GO" id="GO:0000272">
    <property type="term" value="P:polysaccharide catabolic process"/>
    <property type="evidence" value="ECO:0007669"/>
    <property type="project" value="InterPro"/>
</dbReference>
<dbReference type="PRINTS" id="PR00313">
    <property type="entry name" value="CABNDNGRPT"/>
</dbReference>
<dbReference type="OrthoDB" id="9773531at2"/>
<dbReference type="EMBL" id="CP000108">
    <property type="protein sequence ID" value="ABB29145.1"/>
    <property type="molecule type" value="Genomic_DNA"/>
</dbReference>
<dbReference type="SUPFAM" id="SSF51120">
    <property type="entry name" value="beta-Roll"/>
    <property type="match status" value="1"/>
</dbReference>
<dbReference type="CAZy" id="GH113">
    <property type="family name" value="Glycoside Hydrolase Family 113"/>
</dbReference>
<dbReference type="SUPFAM" id="SSF51445">
    <property type="entry name" value="(Trans)glycosidases"/>
    <property type="match status" value="1"/>
</dbReference>
<gene>
    <name evidence="1" type="ordered locus">Cag_1895</name>
</gene>
<dbReference type="InterPro" id="IPR001343">
    <property type="entry name" value="Hemolysn_Ca-bd"/>
</dbReference>
<sequence length="1025" mass="111732">MLLGEMMIQGVAMSAYSWSGYNGTGYESLLQQAVEVGATSVLLGSVSIIDLNNGAVSAWVRDDGFTTTASMGDVEAAIQQAQAHGLQVFLKPQIHSYNPASAAFGGNPYNNLINPDPSNPLIIPNLDLFFEGYKAYIVEWAELAERYQVPLFSVGNEMVAVTSAEFTPYWEDIIASVRNVYHGQLTYAAMTDVKWDSNDEVSHIEFWDKLDYVGVDMYPDFDTGATIPTTPTVEQLNDIWVEQKWQSYLSAIAEATGKPLLFTETGVASFLGGANRSRYTDALISQMGTVRDDATQTNWFQSFAETWMGENQPEWFGGMYFWNNDPPYNAGLQDITGYTFFGKPAEVVVSSLFDAVNSLDFDQTLFLASDSDDRIALYKYIAEADANPLTRAQSYHSTVIIELNGTILEGAEAVTPTIHFYLNGKDYGAVTLSNVESEYSINKGIEAASKGEAYYPHSTLIPFLFEIDELEVRDIHIVRDSVQVENSEVYISRVTIVPDMGAATVNTTVNSLQNAWLAFEEPSQAWGGATGYQFPNGAIPYDVPSVTIDTSPYKKTLATMSGTPDNPITVKGYEGFDTVYLLGSPEQYTITLEGDMLMVAESSGLGQNSQLGGVERLLFAEADYALLFGGMGNDTLYGGAGNDRFNGGDGNDVVLLSGYATEYEVSDNEASATYTITDSVAGRDGSYQLSNMEALQFGASPMQWNLEEFRAALAASQLLPQQEEPFNVTGSVTFWKNGAAISNVATTLSLHSVTNNGEELLFQHLQHHADGGYSVEVWANATDALHSLQFEFQLPTNAQAAWHFSEEVPQGWQTGVNNQGADALLIGGMGATALPSGLVQLGTLSFVAPTDADRLEIALTRGELGKQWLVPATITLESNVLASNGGYQHNALWQGSYHLSVQHESTEEPTNMVTMSDAYAALQIAAGHNPNESEAPLQSWQFLAADINRDGKVRASDALTILKMALNYHDAPSEELIFLPEWVGKSEMTRSSVDWSATEIMLDVENYQIVNLIGVIQGDVDGSFS</sequence>
<evidence type="ECO:0000313" key="1">
    <source>
        <dbReference type="EMBL" id="ABB29145.1"/>
    </source>
</evidence>
<dbReference type="Pfam" id="PF00353">
    <property type="entry name" value="HemolysinCabind"/>
    <property type="match status" value="1"/>
</dbReference>
<dbReference type="InterPro" id="IPR011049">
    <property type="entry name" value="Serralysin-like_metalloprot_C"/>
</dbReference>
<dbReference type="Pfam" id="PF22612">
    <property type="entry name" value="GH113"/>
    <property type="match status" value="1"/>
</dbReference>
<dbReference type="HOGENOM" id="CLU_295226_0_0_10"/>
<dbReference type="GO" id="GO:0005509">
    <property type="term" value="F:calcium ion binding"/>
    <property type="evidence" value="ECO:0007669"/>
    <property type="project" value="InterPro"/>
</dbReference>
<dbReference type="STRING" id="340177.Cag_1895"/>
<dbReference type="InterPro" id="IPR036439">
    <property type="entry name" value="Dockerin_dom_sf"/>
</dbReference>
<dbReference type="Gene3D" id="3.20.20.80">
    <property type="entry name" value="Glycosidases"/>
    <property type="match status" value="1"/>
</dbReference>
<dbReference type="InterPro" id="IPR055151">
    <property type="entry name" value="GH113"/>
</dbReference>
<dbReference type="Gene3D" id="1.10.1330.10">
    <property type="entry name" value="Dockerin domain"/>
    <property type="match status" value="1"/>
</dbReference>
<dbReference type="AlphaFoldDB" id="Q3APD0"/>
<reference evidence="1" key="1">
    <citation type="submission" date="2005-08" db="EMBL/GenBank/DDBJ databases">
        <title>Complete sequence of Chlorobium chlorochromatii CaD3.</title>
        <authorList>
            <person name="Copeland A."/>
            <person name="Lucas S."/>
            <person name="Lapidus A."/>
            <person name="Barry K."/>
            <person name="Detter J.C."/>
            <person name="Glavina T."/>
            <person name="Hammon N."/>
            <person name="Israni S."/>
            <person name="Pitluck S."/>
            <person name="Bryant D."/>
            <person name="Schmutz J."/>
            <person name="Larimer F."/>
            <person name="Land M."/>
            <person name="Kyrpides N."/>
            <person name="Ivanova N."/>
            <person name="Richardson P."/>
        </authorList>
    </citation>
    <scope>NUCLEOTIDE SEQUENCE [LARGE SCALE GENOMIC DNA]</scope>
    <source>
        <strain evidence="1">CaD3</strain>
    </source>
</reference>